<dbReference type="STRING" id="573413.Spirs_0064"/>
<dbReference type="GO" id="GO:0006534">
    <property type="term" value="P:cysteine metabolic process"/>
    <property type="evidence" value="ECO:0007669"/>
    <property type="project" value="InterPro"/>
</dbReference>
<dbReference type="SUPFAM" id="SSF53383">
    <property type="entry name" value="PLP-dependent transferases"/>
    <property type="match status" value="1"/>
</dbReference>
<feature type="domain" description="Aminotransferase class V" evidence="9">
    <location>
        <begin position="47"/>
        <end position="415"/>
    </location>
</feature>
<dbReference type="NCBIfam" id="TIGR01979">
    <property type="entry name" value="sufS"/>
    <property type="match status" value="1"/>
</dbReference>
<evidence type="ECO:0000256" key="1">
    <source>
        <dbReference type="ARBA" id="ARBA00001933"/>
    </source>
</evidence>
<dbReference type="GO" id="GO:0030170">
    <property type="term" value="F:pyridoxal phosphate binding"/>
    <property type="evidence" value="ECO:0007669"/>
    <property type="project" value="InterPro"/>
</dbReference>
<comment type="similarity">
    <text evidence="3">Belongs to the class-V pyridoxal-phosphate-dependent aminotransferase family. Csd subfamily.</text>
</comment>
<keyword evidence="11" id="KW-1185">Reference proteome</keyword>
<evidence type="ECO:0000256" key="2">
    <source>
        <dbReference type="ARBA" id="ARBA00002824"/>
    </source>
</evidence>
<evidence type="ECO:0000256" key="4">
    <source>
        <dbReference type="ARBA" id="ARBA00012239"/>
    </source>
</evidence>
<dbReference type="PANTHER" id="PTHR43586">
    <property type="entry name" value="CYSTEINE DESULFURASE"/>
    <property type="match status" value="1"/>
</dbReference>
<evidence type="ECO:0000256" key="3">
    <source>
        <dbReference type="ARBA" id="ARBA00010447"/>
    </source>
</evidence>
<gene>
    <name evidence="10" type="ordered locus">Spirs_0064</name>
</gene>
<keyword evidence="10" id="KW-0456">Lyase</keyword>
<dbReference type="eggNOG" id="COG0520">
    <property type="taxonomic scope" value="Bacteria"/>
</dbReference>
<dbReference type="InterPro" id="IPR015421">
    <property type="entry name" value="PyrdxlP-dep_Trfase_major"/>
</dbReference>
<dbReference type="InterPro" id="IPR010970">
    <property type="entry name" value="Cys_dSase_SufS"/>
</dbReference>
<name>E1R6U2_SEDSS</name>
<evidence type="ECO:0000256" key="6">
    <source>
        <dbReference type="ARBA" id="ARBA00022679"/>
    </source>
</evidence>
<evidence type="ECO:0000256" key="5">
    <source>
        <dbReference type="ARBA" id="ARBA00021850"/>
    </source>
</evidence>
<dbReference type="GO" id="GO:0016829">
    <property type="term" value="F:lyase activity"/>
    <property type="evidence" value="ECO:0007669"/>
    <property type="project" value="UniProtKB-KW"/>
</dbReference>
<dbReference type="PIRSF" id="PIRSF005572">
    <property type="entry name" value="NifS"/>
    <property type="match status" value="1"/>
</dbReference>
<proteinExistence type="inferred from homology"/>
<dbReference type="GO" id="GO:0031071">
    <property type="term" value="F:cysteine desulfurase activity"/>
    <property type="evidence" value="ECO:0007669"/>
    <property type="project" value="UniProtKB-EC"/>
</dbReference>
<organism evidence="10 11">
    <name type="scientific">Sediminispirochaeta smaragdinae (strain DSM 11293 / JCM 15392 / SEBR 4228)</name>
    <name type="common">Spirochaeta smaragdinae</name>
    <dbReference type="NCBI Taxonomy" id="573413"/>
    <lineage>
        <taxon>Bacteria</taxon>
        <taxon>Pseudomonadati</taxon>
        <taxon>Spirochaetota</taxon>
        <taxon>Spirochaetia</taxon>
        <taxon>Spirochaetales</taxon>
        <taxon>Spirochaetaceae</taxon>
        <taxon>Sediminispirochaeta</taxon>
    </lineage>
</organism>
<dbReference type="PANTHER" id="PTHR43586:SF8">
    <property type="entry name" value="CYSTEINE DESULFURASE 1, CHLOROPLASTIC"/>
    <property type="match status" value="1"/>
</dbReference>
<dbReference type="InterPro" id="IPR000192">
    <property type="entry name" value="Aminotrans_V_dom"/>
</dbReference>
<dbReference type="InterPro" id="IPR016454">
    <property type="entry name" value="Cysteine_dSase"/>
</dbReference>
<evidence type="ECO:0000256" key="8">
    <source>
        <dbReference type="ARBA" id="ARBA00050776"/>
    </source>
</evidence>
<accession>E1R6U2</accession>
<dbReference type="KEGG" id="ssm:Spirs_0064"/>
<evidence type="ECO:0000259" key="9">
    <source>
        <dbReference type="Pfam" id="PF00266"/>
    </source>
</evidence>
<keyword evidence="6" id="KW-0808">Transferase</keyword>
<comment type="cofactor">
    <cofactor evidence="1">
        <name>pyridoxal 5'-phosphate</name>
        <dbReference type="ChEBI" id="CHEBI:597326"/>
    </cofactor>
</comment>
<dbReference type="Proteomes" id="UP000002318">
    <property type="component" value="Chromosome"/>
</dbReference>
<sequence>MANMIQTGARGFLKGAAFDAADAKAQGIREDFPILTAGPTKQGAPLVYLDSAATSQKPRVVIDAIVDYYENTNANVHRSIHRLGEEATAALESGRAAVADYIGAASSREIIFTRGTTESFNLLASSLCRRLEAGDEIILSEMEHHANIVPWHMAAQNYGVVLKFLPLNEAGDLELSDLDRLLSPRTKLVSLTHISNLLGTINPIGQIAPMVHARGALLAVDAAQSLPHMPIDVKALGADFLAFSGHKAFAPMGIGCLYGRQELLESLPPWQGGGEMISAVGLHGFSVNELPWKFEAGTPHVEGVVGLEAALDYMQRLDPAWIDTWTASLAAYTIERLEAIPGVTVHGAPRLRAGLFPFTLDGVHAHDLAAFLDRGGIAVRAGKHCAHPLSDKLGLLSSCRVSFHAYSTRADADALIKRLTDAARRGAIV</sequence>
<reference evidence="10 11" key="1">
    <citation type="journal article" date="2010" name="Stand. Genomic Sci.">
        <title>Complete genome sequence of Spirochaeta smaragdinae type strain (SEBR 4228).</title>
        <authorList>
            <person name="Mavromatis K."/>
            <person name="Yasawong M."/>
            <person name="Chertkov O."/>
            <person name="Lapidus A."/>
            <person name="Lucas S."/>
            <person name="Nolan M."/>
            <person name="Del Rio T.G."/>
            <person name="Tice H."/>
            <person name="Cheng J.F."/>
            <person name="Pitluck S."/>
            <person name="Liolios K."/>
            <person name="Ivanova N."/>
            <person name="Tapia R."/>
            <person name="Han C."/>
            <person name="Bruce D."/>
            <person name="Goodwin L."/>
            <person name="Pati A."/>
            <person name="Chen A."/>
            <person name="Palaniappan K."/>
            <person name="Land M."/>
            <person name="Hauser L."/>
            <person name="Chang Y.J."/>
            <person name="Jeffries C.D."/>
            <person name="Detter J.C."/>
            <person name="Rohde M."/>
            <person name="Brambilla E."/>
            <person name="Spring S."/>
            <person name="Goker M."/>
            <person name="Sikorski J."/>
            <person name="Woyke T."/>
            <person name="Bristow J."/>
            <person name="Eisen J.A."/>
            <person name="Markowitz V."/>
            <person name="Hugenholtz P."/>
            <person name="Klenk H.P."/>
            <person name="Kyrpides N.C."/>
        </authorList>
    </citation>
    <scope>NUCLEOTIDE SEQUENCE [LARGE SCALE GENOMIC DNA]</scope>
    <source>
        <strain evidence="11">DSM 11293 / JCM 15392 / SEBR 4228</strain>
    </source>
</reference>
<dbReference type="EC" id="2.8.1.7" evidence="4"/>
<keyword evidence="7" id="KW-0663">Pyridoxal phosphate</keyword>
<comment type="function">
    <text evidence="2">Catalyzes the removal of elemental sulfur and selenium atoms from L-cysteine, L-cystine, L-selenocysteine, and L-selenocystine to produce L-alanine.</text>
</comment>
<dbReference type="CDD" id="cd06453">
    <property type="entry name" value="SufS_like"/>
    <property type="match status" value="1"/>
</dbReference>
<dbReference type="AlphaFoldDB" id="E1R6U2"/>
<dbReference type="Gene3D" id="3.90.1150.10">
    <property type="entry name" value="Aspartate Aminotransferase, domain 1"/>
    <property type="match status" value="1"/>
</dbReference>
<comment type="catalytic activity">
    <reaction evidence="8">
        <text>(sulfur carrier)-H + L-cysteine = (sulfur carrier)-SH + L-alanine</text>
        <dbReference type="Rhea" id="RHEA:43892"/>
        <dbReference type="Rhea" id="RHEA-COMP:14737"/>
        <dbReference type="Rhea" id="RHEA-COMP:14739"/>
        <dbReference type="ChEBI" id="CHEBI:29917"/>
        <dbReference type="ChEBI" id="CHEBI:35235"/>
        <dbReference type="ChEBI" id="CHEBI:57972"/>
        <dbReference type="ChEBI" id="CHEBI:64428"/>
        <dbReference type="EC" id="2.8.1.7"/>
    </reaction>
</comment>
<dbReference type="OrthoDB" id="9804366at2"/>
<dbReference type="Gene3D" id="3.40.640.10">
    <property type="entry name" value="Type I PLP-dependent aspartate aminotransferase-like (Major domain)"/>
    <property type="match status" value="1"/>
</dbReference>
<evidence type="ECO:0000256" key="7">
    <source>
        <dbReference type="ARBA" id="ARBA00022898"/>
    </source>
</evidence>
<dbReference type="InterPro" id="IPR015424">
    <property type="entry name" value="PyrdxlP-dep_Trfase"/>
</dbReference>
<evidence type="ECO:0000313" key="10">
    <source>
        <dbReference type="EMBL" id="ADK79224.1"/>
    </source>
</evidence>
<dbReference type="EMBL" id="CP002116">
    <property type="protein sequence ID" value="ADK79224.1"/>
    <property type="molecule type" value="Genomic_DNA"/>
</dbReference>
<dbReference type="InterPro" id="IPR015422">
    <property type="entry name" value="PyrdxlP-dep_Trfase_small"/>
</dbReference>
<evidence type="ECO:0000313" key="11">
    <source>
        <dbReference type="Proteomes" id="UP000002318"/>
    </source>
</evidence>
<dbReference type="Pfam" id="PF00266">
    <property type="entry name" value="Aminotran_5"/>
    <property type="match status" value="1"/>
</dbReference>
<dbReference type="HOGENOM" id="CLU_003433_2_5_12"/>
<protein>
    <recommendedName>
        <fullName evidence="5">Probable cysteine desulfurase</fullName>
        <ecNumber evidence="4">2.8.1.7</ecNumber>
    </recommendedName>
</protein>